<dbReference type="FunFam" id="1.10.3520.10:FF:000001">
    <property type="entry name" value="Pleckstrin domain-containing family A member 8"/>
    <property type="match status" value="1"/>
</dbReference>
<evidence type="ECO:0000259" key="2">
    <source>
        <dbReference type="Pfam" id="PF08718"/>
    </source>
</evidence>
<dbReference type="GO" id="GO:0016020">
    <property type="term" value="C:membrane"/>
    <property type="evidence" value="ECO:0007669"/>
    <property type="project" value="TreeGrafter"/>
</dbReference>
<keyword evidence="4" id="KW-1185">Reference proteome</keyword>
<comment type="caution">
    <text evidence="3">The sequence shown here is derived from an EMBL/GenBank/DDBJ whole genome shotgun (WGS) entry which is preliminary data.</text>
</comment>
<feature type="domain" description="Glycolipid transfer protein" evidence="2">
    <location>
        <begin position="40"/>
        <end position="182"/>
    </location>
</feature>
<keyword evidence="1" id="KW-0813">Transport</keyword>
<dbReference type="Pfam" id="PF08718">
    <property type="entry name" value="GLTP"/>
    <property type="match status" value="1"/>
</dbReference>
<sequence>MRQIPTKIMLSPSSSAGDNKAVLANEIEVLFPNIIDDKIGTVEFLDAARGIVRIIEKLGKVFAPVKYDIQGNINKLTTRYAKDEEKNATLQDMILIEKNTETDLIATDALMWLTRGLHMILLFFEQIVEDAKTTTPTEDLVAFLKKAYKEALEPYHGWMAQQLFDLLSLMVPTRSQLLQALTNKQTTENSTVIENMEFYLQRLQKNVSVIQSFYKANNLDPSR</sequence>
<dbReference type="InterPro" id="IPR014830">
    <property type="entry name" value="Glycolipid_transfer_prot_dom"/>
</dbReference>
<dbReference type="Gene3D" id="1.10.3520.10">
    <property type="entry name" value="Glycolipid transfer protein"/>
    <property type="match status" value="1"/>
</dbReference>
<dbReference type="GO" id="GO:1902387">
    <property type="term" value="F:ceramide 1-phosphate binding"/>
    <property type="evidence" value="ECO:0007669"/>
    <property type="project" value="TreeGrafter"/>
</dbReference>
<accession>A0AA40FMN5</accession>
<dbReference type="Proteomes" id="UP001177670">
    <property type="component" value="Unassembled WGS sequence"/>
</dbReference>
<organism evidence="3 4">
    <name type="scientific">Melipona bicolor</name>
    <dbReference type="NCBI Taxonomy" id="60889"/>
    <lineage>
        <taxon>Eukaryota</taxon>
        <taxon>Metazoa</taxon>
        <taxon>Ecdysozoa</taxon>
        <taxon>Arthropoda</taxon>
        <taxon>Hexapoda</taxon>
        <taxon>Insecta</taxon>
        <taxon>Pterygota</taxon>
        <taxon>Neoptera</taxon>
        <taxon>Endopterygota</taxon>
        <taxon>Hymenoptera</taxon>
        <taxon>Apocrita</taxon>
        <taxon>Aculeata</taxon>
        <taxon>Apoidea</taxon>
        <taxon>Anthophila</taxon>
        <taxon>Apidae</taxon>
        <taxon>Melipona</taxon>
    </lineage>
</organism>
<dbReference type="InterPro" id="IPR036497">
    <property type="entry name" value="GLTP_sf"/>
</dbReference>
<gene>
    <name evidence="3" type="ORF">K0M31_009862</name>
</gene>
<dbReference type="EMBL" id="JAHYIQ010000024">
    <property type="protein sequence ID" value="KAK1122014.1"/>
    <property type="molecule type" value="Genomic_DNA"/>
</dbReference>
<dbReference type="PANTHER" id="PTHR10219">
    <property type="entry name" value="GLYCOLIPID TRANSFER PROTEIN-RELATED"/>
    <property type="match status" value="1"/>
</dbReference>
<evidence type="ECO:0000313" key="4">
    <source>
        <dbReference type="Proteomes" id="UP001177670"/>
    </source>
</evidence>
<protein>
    <recommendedName>
        <fullName evidence="2">Glycolipid transfer protein domain-containing protein</fullName>
    </recommendedName>
</protein>
<proteinExistence type="predicted"/>
<evidence type="ECO:0000313" key="3">
    <source>
        <dbReference type="EMBL" id="KAK1122014.1"/>
    </source>
</evidence>
<dbReference type="PANTHER" id="PTHR10219:SF25">
    <property type="entry name" value="PLECKSTRIN HOMOLOGY DOMAIN-CONTAINING FAMILY A MEMBER 8"/>
    <property type="match status" value="1"/>
</dbReference>
<dbReference type="SUPFAM" id="SSF110004">
    <property type="entry name" value="Glycolipid transfer protein, GLTP"/>
    <property type="match status" value="1"/>
</dbReference>
<reference evidence="3" key="1">
    <citation type="submission" date="2021-10" db="EMBL/GenBank/DDBJ databases">
        <title>Melipona bicolor Genome sequencing and assembly.</title>
        <authorList>
            <person name="Araujo N.S."/>
            <person name="Arias M.C."/>
        </authorList>
    </citation>
    <scope>NUCLEOTIDE SEQUENCE</scope>
    <source>
        <strain evidence="3">USP_2M_L1-L4_2017</strain>
        <tissue evidence="3">Whole body</tissue>
    </source>
</reference>
<name>A0AA40FMN5_9HYME</name>
<dbReference type="AlphaFoldDB" id="A0AA40FMN5"/>
<dbReference type="GO" id="GO:1902388">
    <property type="term" value="F:ceramide 1-phosphate transfer activity"/>
    <property type="evidence" value="ECO:0007669"/>
    <property type="project" value="TreeGrafter"/>
</dbReference>
<dbReference type="GO" id="GO:0005829">
    <property type="term" value="C:cytosol"/>
    <property type="evidence" value="ECO:0007669"/>
    <property type="project" value="TreeGrafter"/>
</dbReference>
<evidence type="ECO:0000256" key="1">
    <source>
        <dbReference type="ARBA" id="ARBA00022448"/>
    </source>
</evidence>